<evidence type="ECO:0000313" key="2">
    <source>
        <dbReference type="Proteomes" id="UP001229346"/>
    </source>
</evidence>
<sequence>MYDGVGLVFVDELELHELNTIEESNMRITNLLISSNMKDTNDGFTINVV</sequence>
<reference evidence="1 2" key="1">
    <citation type="submission" date="2023-07" db="EMBL/GenBank/DDBJ databases">
        <title>Sorghum-associated microbial communities from plants grown in Nebraska, USA.</title>
        <authorList>
            <person name="Schachtman D."/>
        </authorList>
    </citation>
    <scope>NUCLEOTIDE SEQUENCE [LARGE SCALE GENOMIC DNA]</scope>
    <source>
        <strain evidence="1 2">CC482</strain>
    </source>
</reference>
<protein>
    <submittedName>
        <fullName evidence="1">Uncharacterized protein</fullName>
    </submittedName>
</protein>
<comment type="caution">
    <text evidence="1">The sequence shown here is derived from an EMBL/GenBank/DDBJ whole genome shotgun (WGS) entry which is preliminary data.</text>
</comment>
<keyword evidence="2" id="KW-1185">Reference proteome</keyword>
<name>A0ABT9TX60_PAEHA</name>
<dbReference type="Proteomes" id="UP001229346">
    <property type="component" value="Unassembled WGS sequence"/>
</dbReference>
<organism evidence="1 2">
    <name type="scientific">Paenibacillus harenae</name>
    <dbReference type="NCBI Taxonomy" id="306543"/>
    <lineage>
        <taxon>Bacteria</taxon>
        <taxon>Bacillati</taxon>
        <taxon>Bacillota</taxon>
        <taxon>Bacilli</taxon>
        <taxon>Bacillales</taxon>
        <taxon>Paenibacillaceae</taxon>
        <taxon>Paenibacillus</taxon>
    </lineage>
</organism>
<dbReference type="EMBL" id="JAUSSU010000003">
    <property type="protein sequence ID" value="MDQ0111960.1"/>
    <property type="molecule type" value="Genomic_DNA"/>
</dbReference>
<proteinExistence type="predicted"/>
<evidence type="ECO:0000313" key="1">
    <source>
        <dbReference type="EMBL" id="MDQ0111960.1"/>
    </source>
</evidence>
<gene>
    <name evidence="1" type="ORF">J2T15_001395</name>
</gene>
<accession>A0ABT9TX60</accession>